<evidence type="ECO:0000313" key="2">
    <source>
        <dbReference type="Proteomes" id="UP000054632"/>
    </source>
</evidence>
<dbReference type="Proteomes" id="UP000054632">
    <property type="component" value="Unassembled WGS sequence"/>
</dbReference>
<name>A0A0V1EA99_TRIPS</name>
<accession>A0A0V1EA99</accession>
<protein>
    <submittedName>
        <fullName evidence="1">Uncharacterized protein</fullName>
    </submittedName>
</protein>
<comment type="caution">
    <text evidence="1">The sequence shown here is derived from an EMBL/GenBank/DDBJ whole genome shotgun (WGS) entry which is preliminary data.</text>
</comment>
<proteinExistence type="predicted"/>
<reference evidence="1 2" key="1">
    <citation type="submission" date="2015-01" db="EMBL/GenBank/DDBJ databases">
        <title>Evolution of Trichinella species and genotypes.</title>
        <authorList>
            <person name="Korhonen P.K."/>
            <person name="Edoardo P."/>
            <person name="Giuseppe L.R."/>
            <person name="Gasser R.B."/>
        </authorList>
    </citation>
    <scope>NUCLEOTIDE SEQUENCE [LARGE SCALE GENOMIC DNA]</scope>
    <source>
        <strain evidence="1">ISS13</strain>
    </source>
</reference>
<sequence>MKSSQTVHKARFFFENEVAKKQNFKYNSNYFLPREELWIFDIFRTVKTHTRDPQTEANVLPIKPRFSIAGHGSCE</sequence>
<gene>
    <name evidence="1" type="ORF">T4A_9818</name>
</gene>
<dbReference type="AlphaFoldDB" id="A0A0V1EA99"/>
<organism evidence="1 2">
    <name type="scientific">Trichinella pseudospiralis</name>
    <name type="common">Parasitic roundworm</name>
    <dbReference type="NCBI Taxonomy" id="6337"/>
    <lineage>
        <taxon>Eukaryota</taxon>
        <taxon>Metazoa</taxon>
        <taxon>Ecdysozoa</taxon>
        <taxon>Nematoda</taxon>
        <taxon>Enoplea</taxon>
        <taxon>Dorylaimia</taxon>
        <taxon>Trichinellida</taxon>
        <taxon>Trichinellidae</taxon>
        <taxon>Trichinella</taxon>
    </lineage>
</organism>
<dbReference type="EMBL" id="JYDR01000070">
    <property type="protein sequence ID" value="KRY70630.1"/>
    <property type="molecule type" value="Genomic_DNA"/>
</dbReference>
<evidence type="ECO:0000313" key="1">
    <source>
        <dbReference type="EMBL" id="KRY70630.1"/>
    </source>
</evidence>